<name>A0A814XNY2_9BILA</name>
<dbReference type="EMBL" id="CAJNOQ010009073">
    <property type="protein sequence ID" value="CAF1214695.1"/>
    <property type="molecule type" value="Genomic_DNA"/>
</dbReference>
<gene>
    <name evidence="1" type="ORF">GPM918_LOCUS24392</name>
    <name evidence="2" type="ORF">SRO942_LOCUS24392</name>
</gene>
<evidence type="ECO:0000313" key="1">
    <source>
        <dbReference type="EMBL" id="CAF1214695.1"/>
    </source>
</evidence>
<dbReference type="Proteomes" id="UP000663829">
    <property type="component" value="Unassembled WGS sequence"/>
</dbReference>
<evidence type="ECO:0000313" key="3">
    <source>
        <dbReference type="Proteomes" id="UP000663829"/>
    </source>
</evidence>
<dbReference type="EMBL" id="CAJOBC010009075">
    <property type="protein sequence ID" value="CAF3978590.1"/>
    <property type="molecule type" value="Genomic_DNA"/>
</dbReference>
<dbReference type="Proteomes" id="UP000681722">
    <property type="component" value="Unassembled WGS sequence"/>
</dbReference>
<comment type="caution">
    <text evidence="1">The sequence shown here is derived from an EMBL/GenBank/DDBJ whole genome shotgun (WGS) entry which is preliminary data.</text>
</comment>
<protein>
    <submittedName>
        <fullName evidence="1">Uncharacterized protein</fullName>
    </submittedName>
</protein>
<evidence type="ECO:0000313" key="2">
    <source>
        <dbReference type="EMBL" id="CAF3978590.1"/>
    </source>
</evidence>
<organism evidence="1 3">
    <name type="scientific">Didymodactylos carnosus</name>
    <dbReference type="NCBI Taxonomy" id="1234261"/>
    <lineage>
        <taxon>Eukaryota</taxon>
        <taxon>Metazoa</taxon>
        <taxon>Spiralia</taxon>
        <taxon>Gnathifera</taxon>
        <taxon>Rotifera</taxon>
        <taxon>Eurotatoria</taxon>
        <taxon>Bdelloidea</taxon>
        <taxon>Philodinida</taxon>
        <taxon>Philodinidae</taxon>
        <taxon>Didymodactylos</taxon>
    </lineage>
</organism>
<accession>A0A814XNY2</accession>
<sequence>NFEKALSITEETFAGRLMNFSLDKDVFISDGVIGPGNAVDLVFDGLAMNVGLRGGLVADAGSVVVAQGVESGGTGETSDVGTQLNEAESERSIFVVSVVDVVSGGRYDGIKIFVGNGRGKLLAFVVVAEESVGDIGTTLSIIVFGLND</sequence>
<proteinExistence type="predicted"/>
<reference evidence="1" key="1">
    <citation type="submission" date="2021-02" db="EMBL/GenBank/DDBJ databases">
        <authorList>
            <person name="Nowell W R."/>
        </authorList>
    </citation>
    <scope>NUCLEOTIDE SEQUENCE</scope>
</reference>
<keyword evidence="3" id="KW-1185">Reference proteome</keyword>
<feature type="non-terminal residue" evidence="1">
    <location>
        <position position="1"/>
    </location>
</feature>
<dbReference type="AlphaFoldDB" id="A0A814XNY2"/>